<accession>A0ACB7J8X6</accession>
<keyword evidence="2" id="KW-1185">Reference proteome</keyword>
<name>A0ACB7J8X6_PLECO</name>
<evidence type="ECO:0000313" key="2">
    <source>
        <dbReference type="Proteomes" id="UP000824881"/>
    </source>
</evidence>
<reference evidence="1 2" key="1">
    <citation type="journal article" date="2021" name="Appl. Environ. Microbiol.">
        <title>Genetic linkage and physical mapping for an oyster mushroom Pleurotus cornucopiae and QTL analysis for the trait cap color.</title>
        <authorList>
            <person name="Zhang Y."/>
            <person name="Gao W."/>
            <person name="Sonnenberg A."/>
            <person name="Chen Q."/>
            <person name="Zhang J."/>
            <person name="Huang C."/>
        </authorList>
    </citation>
    <scope>NUCLEOTIDE SEQUENCE [LARGE SCALE GENOMIC DNA]</scope>
    <source>
        <strain evidence="1">CCMSSC00406</strain>
    </source>
</reference>
<protein>
    <submittedName>
        <fullName evidence="1">Uncharacterized protein</fullName>
    </submittedName>
</protein>
<comment type="caution">
    <text evidence="1">The sequence shown here is derived from an EMBL/GenBank/DDBJ whole genome shotgun (WGS) entry which is preliminary data.</text>
</comment>
<dbReference type="Proteomes" id="UP000824881">
    <property type="component" value="Unassembled WGS sequence"/>
</dbReference>
<organism evidence="1 2">
    <name type="scientific">Pleurotus cornucopiae</name>
    <name type="common">Cornucopia mushroom</name>
    <dbReference type="NCBI Taxonomy" id="5321"/>
    <lineage>
        <taxon>Eukaryota</taxon>
        <taxon>Fungi</taxon>
        <taxon>Dikarya</taxon>
        <taxon>Basidiomycota</taxon>
        <taxon>Agaricomycotina</taxon>
        <taxon>Agaricomycetes</taxon>
        <taxon>Agaricomycetidae</taxon>
        <taxon>Agaricales</taxon>
        <taxon>Pleurotineae</taxon>
        <taxon>Pleurotaceae</taxon>
        <taxon>Pleurotus</taxon>
    </lineage>
</organism>
<dbReference type="EMBL" id="WQMT02000002">
    <property type="protein sequence ID" value="KAG9227047.1"/>
    <property type="molecule type" value="Genomic_DNA"/>
</dbReference>
<gene>
    <name evidence="1" type="ORF">CCMSSC00406_0008247</name>
</gene>
<sequence length="556" mass="62856">MAAPVSKLPKDFLWGFATAAFQIEGSTSVDGRGPSIWDSYSRIPGKTLDGRSGDVATDSYRLWKEDQALLAEYGVKAYRFSLSWSRIIPLGGRNDPVNPQGIKFYSDFIDGLLEKGITPFVTLYHWDLPQALHDRYGGWLNKDEVVKDYTRYAKVCFEAFGDRVKHWLTINEPWCVSILGYGRGVFAPGRSSDRSRSLEGDSSTEPWMYVFPTPDFYVLRDGSVSRALTDWLGYHSRSVGHSIILAHAHAVKAYREEFKPKQRGQIGITLNGDWEMPFDDSPENVAAAQHALDFAIGWYADPIYLGHYPPYMRTVLGNRMPDFTPAEWKVVKGSSDFYGMNTYTTNLARAGGDDEFQGLVDYTFTRPDGSQLGVQAECAWLQDYPDGFRSLLNYLWKRYKTPIFVTENGFAVKGENEMPLSKVIKDTDRVNYFRGTTAALLKAINEDGVDVRSYFPWSFLDNFEWADGYGTRFGVTYVDYATQKRYPKESGKFLVNWFREHMHPDDVKKSPTVVKASNGHAISTASGKSVDRGLTACVTGYLAWVFAMVKSVLLLR</sequence>
<evidence type="ECO:0000313" key="1">
    <source>
        <dbReference type="EMBL" id="KAG9227047.1"/>
    </source>
</evidence>
<proteinExistence type="predicted"/>